<evidence type="ECO:0000313" key="4">
    <source>
        <dbReference type="Proteomes" id="UP000196573"/>
    </source>
</evidence>
<keyword evidence="3" id="KW-0378">Hydrolase</keyword>
<reference evidence="3 4" key="1">
    <citation type="submission" date="2017-03" db="EMBL/GenBank/DDBJ databases">
        <authorList>
            <person name="Afonso C.L."/>
            <person name="Miller P.J."/>
            <person name="Scott M.A."/>
            <person name="Spackman E."/>
            <person name="Goraichik I."/>
            <person name="Dimitrov K.M."/>
            <person name="Suarez D.L."/>
            <person name="Swayne D.E."/>
        </authorList>
    </citation>
    <scope>NUCLEOTIDE SEQUENCE [LARGE SCALE GENOMIC DNA]</scope>
    <source>
        <strain evidence="3">SB41UT1</strain>
    </source>
</reference>
<keyword evidence="1" id="KW-1005">Bacterial flagellum biogenesis</keyword>
<sequence length="106" mass="11395">MNIDSSALLTSVDLMGKQGTPKDLKEAAEAFESLFINMMLKSARQANAVFAEDSLFGSSQMDMYQSLFDSQIAQEMSQSGKFGLADMLVKQLGGEPDSGTAIDVES</sequence>
<dbReference type="EC" id="3.2.1.-" evidence="3"/>
<dbReference type="EMBL" id="FWPT01000002">
    <property type="protein sequence ID" value="SMA39754.1"/>
    <property type="molecule type" value="Genomic_DNA"/>
</dbReference>
<dbReference type="GO" id="GO:0044781">
    <property type="term" value="P:bacterial-type flagellum organization"/>
    <property type="evidence" value="ECO:0007669"/>
    <property type="project" value="UniProtKB-KW"/>
</dbReference>
<dbReference type="GO" id="GO:0016798">
    <property type="term" value="F:hydrolase activity, acting on glycosyl bonds"/>
    <property type="evidence" value="ECO:0007669"/>
    <property type="project" value="UniProtKB-KW"/>
</dbReference>
<evidence type="ECO:0000256" key="1">
    <source>
        <dbReference type="ARBA" id="ARBA00022795"/>
    </source>
</evidence>
<feature type="domain" description="Flagellar protein FlgJ N-terminal" evidence="2">
    <location>
        <begin position="41"/>
        <end position="91"/>
    </location>
</feature>
<dbReference type="OrthoDB" id="289937at2"/>
<keyword evidence="3" id="KW-0326">Glycosidase</keyword>
<proteinExistence type="predicted"/>
<evidence type="ECO:0000259" key="2">
    <source>
        <dbReference type="Pfam" id="PF10135"/>
    </source>
</evidence>
<accession>A0A1X7AH59</accession>
<keyword evidence="4" id="KW-1185">Reference proteome</keyword>
<organism evidence="3 4">
    <name type="scientific">Parendozoicomonas haliclonae</name>
    <dbReference type="NCBI Taxonomy" id="1960125"/>
    <lineage>
        <taxon>Bacteria</taxon>
        <taxon>Pseudomonadati</taxon>
        <taxon>Pseudomonadota</taxon>
        <taxon>Gammaproteobacteria</taxon>
        <taxon>Oceanospirillales</taxon>
        <taxon>Endozoicomonadaceae</taxon>
        <taxon>Parendozoicomonas</taxon>
    </lineage>
</organism>
<gene>
    <name evidence="3" type="primary">flgJ_1</name>
    <name evidence="3" type="ORF">EHSB41UT_01089</name>
</gene>
<dbReference type="InterPro" id="IPR019301">
    <property type="entry name" value="Flagellar_prot_FlgJ_N"/>
</dbReference>
<dbReference type="RefSeq" id="WP_087107660.1">
    <property type="nucleotide sequence ID" value="NZ_CBCSCN010000001.1"/>
</dbReference>
<protein>
    <submittedName>
        <fullName evidence="3">Peptidoglycan hydrolase FlgJ</fullName>
        <ecNumber evidence="3">3.2.1.-</ecNumber>
    </submittedName>
</protein>
<evidence type="ECO:0000313" key="3">
    <source>
        <dbReference type="EMBL" id="SMA39754.1"/>
    </source>
</evidence>
<dbReference type="AlphaFoldDB" id="A0A1X7AH59"/>
<dbReference type="Pfam" id="PF10135">
    <property type="entry name" value="Rod-binding"/>
    <property type="match status" value="1"/>
</dbReference>
<dbReference type="Proteomes" id="UP000196573">
    <property type="component" value="Unassembled WGS sequence"/>
</dbReference>
<name>A0A1X7AH59_9GAMM</name>